<dbReference type="EMBL" id="CAJNOE010000302">
    <property type="protein sequence ID" value="CAF1132583.1"/>
    <property type="molecule type" value="Genomic_DNA"/>
</dbReference>
<comment type="caution">
    <text evidence="3">The sequence shown here is derived from an EMBL/GenBank/DDBJ whole genome shotgun (WGS) entry which is preliminary data.</text>
</comment>
<accession>A0A814RHS9</accession>
<dbReference type="Proteomes" id="UP000663860">
    <property type="component" value="Unassembled WGS sequence"/>
</dbReference>
<evidence type="ECO:0000256" key="2">
    <source>
        <dbReference type="SAM" id="MobiDB-lite"/>
    </source>
</evidence>
<feature type="coiled-coil region" evidence="1">
    <location>
        <begin position="551"/>
        <end position="606"/>
    </location>
</feature>
<feature type="region of interest" description="Disordered" evidence="2">
    <location>
        <begin position="898"/>
        <end position="920"/>
    </location>
</feature>
<feature type="region of interest" description="Disordered" evidence="2">
    <location>
        <begin position="459"/>
        <end position="481"/>
    </location>
</feature>
<feature type="coiled-coil region" evidence="1">
    <location>
        <begin position="640"/>
        <end position="826"/>
    </location>
</feature>
<sequence>MKYKEINQSFHDLQIKYQQVQSESKESHSITQIDLESAHKEIKIHQDELSRLHKQILQYEQTQIQLQNELQQSKQYSHELEQQLSDKNGAQKDIDQYRQQLTIEKELRLKNDTELENLRSKLLQLTNEYEQLNSMKTEFQINESNTRRKIDETNRSRQAILDRTRDEYEKLLRKYTDLDEVYRELVPLREKDTLELKKNRSELQRLHNENVELTKQQETLHITQDIQIKKLHDNYSNKLREAEQWPDRLQLELKREREQHRTQMNEFERRLKENFVTELNIEKQKYDGLLRKYEHERGSSNEQLRHELISTEKVTMEHRRYYTKQIEQLEKEKDNLQKELDKLRDLVKELHEQIKKQESMDKDHVNNLRLKEDLLNKETNLFQAQSTINELKKDIKQAQEEVFIYIINVCCKKKRFTLNITQVDLESAHKEIKIHQDELSRLQKQILQYEQTQTQLQNELQQSKQYSHELEQQLSDKNGAQKDIDQYRQQLTIEKELRLKNDTELENLRSQLLHLTSEYEQLNSMKTEFQINESNTRRKIDETNRSRQAILDRTRDEYEKLLRKYTDLDEVYRELVPLREKDTLELIKNRSELQRLHNENVELTKQQETLHITQDIQIKKLHDNYSNKLREAEQWPDRLQLELKREREQHRTQMNEFERRLKENFVTELNIEKQKYDGLLRKYEHERGSSNEQLRHELISTEKVTMEHRRYYTKQIEQLEKEKDNLQKELAKLRDLVKELHEQIKKQESMDKDHVNNLKLKEDLLNKETNLFQAQSTINELKKDIKQAQEEMMTLQETVHRQCTEREQLKDALIAARQQLLTLKKNGVLNGNVSRSLHSPPIAFEEIEKRVTAPIPYSQNQRPTNMHPFTQSEPTAYNNSLLDDGAIADLTARPISASQNLQNPYKPLPPIYSQRQKQRRNKQILLSNKTDNILQNQRRIVRFIRQMK</sequence>
<dbReference type="AlphaFoldDB" id="A0A814RHS9"/>
<evidence type="ECO:0000256" key="1">
    <source>
        <dbReference type="SAM" id="Coils"/>
    </source>
</evidence>
<reference evidence="3" key="1">
    <citation type="submission" date="2021-02" db="EMBL/GenBank/DDBJ databases">
        <authorList>
            <person name="Nowell W R."/>
        </authorList>
    </citation>
    <scope>NUCLEOTIDE SEQUENCE</scope>
</reference>
<proteinExistence type="predicted"/>
<keyword evidence="1" id="KW-0175">Coiled coil</keyword>
<evidence type="ECO:0000313" key="3">
    <source>
        <dbReference type="EMBL" id="CAF1132583.1"/>
    </source>
</evidence>
<gene>
    <name evidence="3" type="ORF">IZO911_LOCUS24772</name>
</gene>
<name>A0A814RHS9_9BILA</name>
<evidence type="ECO:0000313" key="4">
    <source>
        <dbReference type="Proteomes" id="UP000663860"/>
    </source>
</evidence>
<feature type="coiled-coil region" evidence="1">
    <location>
        <begin position="3"/>
        <end position="216"/>
    </location>
</feature>
<organism evidence="3 4">
    <name type="scientific">Adineta steineri</name>
    <dbReference type="NCBI Taxonomy" id="433720"/>
    <lineage>
        <taxon>Eukaryota</taxon>
        <taxon>Metazoa</taxon>
        <taxon>Spiralia</taxon>
        <taxon>Gnathifera</taxon>
        <taxon>Rotifera</taxon>
        <taxon>Eurotatoria</taxon>
        <taxon>Bdelloidea</taxon>
        <taxon>Adinetida</taxon>
        <taxon>Adinetidae</taxon>
        <taxon>Adineta</taxon>
    </lineage>
</organism>
<protein>
    <submittedName>
        <fullName evidence="3">Uncharacterized protein</fullName>
    </submittedName>
</protein>